<protein>
    <submittedName>
        <fullName evidence="3">Uncharacterized protein LOC109718055 isoform X1</fullName>
    </submittedName>
</protein>
<feature type="compositionally biased region" description="Basic and acidic residues" evidence="1">
    <location>
        <begin position="110"/>
        <end position="120"/>
    </location>
</feature>
<dbReference type="GeneID" id="109718055"/>
<dbReference type="PANTHER" id="PTHR31110:SF3">
    <property type="entry name" value="PORTAL PROTEIN"/>
    <property type="match status" value="1"/>
</dbReference>
<dbReference type="AlphaFoldDB" id="A0A6P5FUK2"/>
<organism evidence="2 3">
    <name type="scientific">Ananas comosus</name>
    <name type="common">Pineapple</name>
    <name type="synonym">Ananas ananas</name>
    <dbReference type="NCBI Taxonomy" id="4615"/>
    <lineage>
        <taxon>Eukaryota</taxon>
        <taxon>Viridiplantae</taxon>
        <taxon>Streptophyta</taxon>
        <taxon>Embryophyta</taxon>
        <taxon>Tracheophyta</taxon>
        <taxon>Spermatophyta</taxon>
        <taxon>Magnoliopsida</taxon>
        <taxon>Liliopsida</taxon>
        <taxon>Poales</taxon>
        <taxon>Bromeliaceae</taxon>
        <taxon>Bromelioideae</taxon>
        <taxon>Ananas</taxon>
    </lineage>
</organism>
<evidence type="ECO:0000256" key="1">
    <source>
        <dbReference type="SAM" id="MobiDB-lite"/>
    </source>
</evidence>
<accession>A0A6P5FUK2</accession>
<evidence type="ECO:0000313" key="3">
    <source>
        <dbReference type="RefSeq" id="XP_020099644.1"/>
    </source>
</evidence>
<reference evidence="2" key="1">
    <citation type="journal article" date="2015" name="Nat. Genet.">
        <title>The pineapple genome and the evolution of CAM photosynthesis.</title>
        <authorList>
            <person name="Ming R."/>
            <person name="VanBuren R."/>
            <person name="Wai C.M."/>
            <person name="Tang H."/>
            <person name="Schatz M.C."/>
            <person name="Bowers J.E."/>
            <person name="Lyons E."/>
            <person name="Wang M.L."/>
            <person name="Chen J."/>
            <person name="Biggers E."/>
            <person name="Zhang J."/>
            <person name="Huang L."/>
            <person name="Zhang L."/>
            <person name="Miao W."/>
            <person name="Zhang J."/>
            <person name="Ye Z."/>
            <person name="Miao C."/>
            <person name="Lin Z."/>
            <person name="Wang H."/>
            <person name="Zhou H."/>
            <person name="Yim W.C."/>
            <person name="Priest H.D."/>
            <person name="Zheng C."/>
            <person name="Woodhouse M."/>
            <person name="Edger P.P."/>
            <person name="Guyot R."/>
            <person name="Guo H.B."/>
            <person name="Guo H."/>
            <person name="Zheng G."/>
            <person name="Singh R."/>
            <person name="Sharma A."/>
            <person name="Min X."/>
            <person name="Zheng Y."/>
            <person name="Lee H."/>
            <person name="Gurtowski J."/>
            <person name="Sedlazeck F.J."/>
            <person name="Harkess A."/>
            <person name="McKain M.R."/>
            <person name="Liao Z."/>
            <person name="Fang J."/>
            <person name="Liu J."/>
            <person name="Zhang X."/>
            <person name="Zhang Q."/>
            <person name="Hu W."/>
            <person name="Qin Y."/>
            <person name="Wang K."/>
            <person name="Chen L.Y."/>
            <person name="Shirley N."/>
            <person name="Lin Y.R."/>
            <person name="Liu L.Y."/>
            <person name="Hernandez A.G."/>
            <person name="Wright C.L."/>
            <person name="Bulone V."/>
            <person name="Tuskan G.A."/>
            <person name="Heath K."/>
            <person name="Zee F."/>
            <person name="Moore P.H."/>
            <person name="Sunkar R."/>
            <person name="Leebens-Mack J.H."/>
            <person name="Mockler T."/>
            <person name="Bennetzen J.L."/>
            <person name="Freeling M."/>
            <person name="Sankoff D."/>
            <person name="Paterson A.H."/>
            <person name="Zhu X."/>
            <person name="Yang X."/>
            <person name="Smith J.A."/>
            <person name="Cushman J.C."/>
            <person name="Paull R.E."/>
            <person name="Yu Q."/>
        </authorList>
    </citation>
    <scope>NUCLEOTIDE SEQUENCE [LARGE SCALE GENOMIC DNA]</scope>
    <source>
        <strain evidence="2">cv. F153</strain>
    </source>
</reference>
<name>A0A6P5FUK2_ANACO</name>
<evidence type="ECO:0000313" key="2">
    <source>
        <dbReference type="Proteomes" id="UP000515123"/>
    </source>
</evidence>
<dbReference type="Proteomes" id="UP000515123">
    <property type="component" value="Linkage group 12"/>
</dbReference>
<dbReference type="OrthoDB" id="1896158at2759"/>
<dbReference type="PANTHER" id="PTHR31110">
    <property type="entry name" value="PESTICIDAL CRYSTAL CRY8BA PROTEIN"/>
    <property type="match status" value="1"/>
</dbReference>
<sequence length="1120" mass="126618">MFTEGLDEKAINWVKQGSDIESQPRSPLIEKYPLDATSNHSLLYKPNSFLSPKVLPPVKFHSNLLAPRSNILIDSEGEESVASVPEDYYANYSDNTFEEEGLDSSENSDLFEKGKNKSSEEDVVSYTSLSHDSVRQPEETQRNGLVRGASKENLRVEVVGNSHADLFNEYISRNAHDLGTPSAPPIMGSGRTEISMDVESETKVEFEKTEATLEFQMQSQELDEIHLRSGVKSIAEDADLSTKIPSFTTSVQNAWQTFIAYDACFRLCLNAWARNCMEAPEFLRDECMVLRSAFGIQKFLLQSRGHTQSDGKNAYDKEGACTTKGRKVVKQIEIEVKKIRIIPQKPKLRTTSSFIRSDYIQVGSEYVKHVSKVLKNHLNMLTSPSSVRVSSEEALTCFLELKSSSCKDAPDSSSPVYLKPGTGDSHFFYIESQADAILVEVQDSNRAILGRATIQVSSFGDCHGQIIRWFPIYPDNNGCIGKLQLSISISISPDNSGSTEMLQGGPAVETLIYDLVLEAAMRAQNFNSKKLHIVGIWNWLLNEFADYYGVSDAYRKLRYLSNIMNVATPTKDCLQLIYDLLLPITKARGDKSLTRQERSILLDCEEQIKKLLATTFENYKSLDELSPTGLTNLFGPIPESAAPALSPAVQIFNLLYDILSLEHQKILRNYLQNAAAKRCRRHMIETDEFMLSNADGLFTDPMTISAAYLKMKTLCRNISNEIQADIKIHNQHILPSSIDLPNISASLYSTELCKRLRGFLSACPPSRPLPYVAELLIATADFERNLDSWNIRPVHGGVVSRELFHNYIMVWVQDTRLHLLDLCKAEKLQCSEVSTRCSTSPFVERMYDEIKESINEYEVVINRWPSYLLSLESAVADVERALVKTLEKQYSESLLPLRDGIPKMLEKQVQKFTRRQSTLTYAVPNQLGTFLNSVKRILDVLHIRIEDILKSWAAYLTIADGNAVFGEQTNAITVMLRKKYKKYMQAIVEKLISNTQSNRSTRLKRILEETKEAEGESEIRERMQALCMQLTDSIRNLHDVFSSRIFVAICRGFWDRMGLIVLSFLESRKENRIWYRGSGYALGILDDVFASEMQKLLGNSLQDRDLDPPQSVIDARSILC</sequence>
<gene>
    <name evidence="3" type="primary">LOC109718055</name>
</gene>
<feature type="region of interest" description="Disordered" evidence="1">
    <location>
        <begin position="98"/>
        <end position="148"/>
    </location>
</feature>
<reference evidence="3" key="2">
    <citation type="submission" date="2025-08" db="UniProtKB">
        <authorList>
            <consortium name="RefSeq"/>
        </authorList>
    </citation>
    <scope>IDENTIFICATION</scope>
    <source>
        <tissue evidence="3">Leaf</tissue>
    </source>
</reference>
<proteinExistence type="predicted"/>
<keyword evidence="2" id="KW-1185">Reference proteome</keyword>
<feature type="compositionally biased region" description="Basic and acidic residues" evidence="1">
    <location>
        <begin position="132"/>
        <end position="141"/>
    </location>
</feature>
<dbReference type="RefSeq" id="XP_020099644.1">
    <property type="nucleotide sequence ID" value="XM_020244055.1"/>
</dbReference>